<reference evidence="1" key="1">
    <citation type="submission" date="2011-09" db="EMBL/GenBank/DDBJ databases">
        <title>Genetic variation and virulence of Autographa californica multiple nucleopolyhedrovirus and Trichoplusia ni single nucleopolyhedrovirus isolates.</title>
        <authorList>
            <person name="Rowley D.L."/>
            <person name="Popham H.J.R."/>
            <person name="Breitenbach J.E."/>
            <person name="Harrison R.L."/>
        </authorList>
    </citation>
    <scope>NUCLEOTIDE SEQUENCE</scope>
    <source>
        <strain evidence="1">1239</strain>
        <strain evidence="2">2436</strain>
    </source>
</reference>
<sequence length="53" mass="6367">MKLLTILILFYSFFMNLQALPDYHQANRCVLLGTRIGWNDDNSQDPNVYWKWC</sequence>
<dbReference type="KEGG" id="vg:1729845"/>
<dbReference type="EMBL" id="JN674692">
    <property type="protein sequence ID" value="AEY76221.1"/>
    <property type="molecule type" value="Genomic_DNA"/>
</dbReference>
<dbReference type="EMBL" id="JN674686">
    <property type="protein sequence ID" value="AEY76204.1"/>
    <property type="molecule type" value="Genomic_DNA"/>
</dbReference>
<name>H2E107_NPVRO</name>
<dbReference type="RefSeq" id="NP_703075.1">
    <property type="nucleotide sequence ID" value="NC_004323.1"/>
</dbReference>
<proteinExistence type="predicted"/>
<protein>
    <submittedName>
        <fullName evidence="1">Uncharacterized protein</fullName>
    </submittedName>
</protein>
<accession>H2E107</accession>
<organism evidence="1">
    <name type="scientific">Rachiplusia ou multiple nucleopolyhedrovirus</name>
    <name type="common">RoMNPV</name>
    <dbReference type="NCBI Taxonomy" id="80366"/>
    <lineage>
        <taxon>Viruses</taxon>
        <taxon>Viruses incertae sedis</taxon>
        <taxon>Naldaviricetes</taxon>
        <taxon>Lefavirales</taxon>
        <taxon>Baculoviridae</taxon>
        <taxon>Alphabaculovirus</taxon>
        <taxon>Alphabaculovirus raous</taxon>
    </lineage>
</organism>
<evidence type="ECO:0000313" key="2">
    <source>
        <dbReference type="EMBL" id="AEY76221.1"/>
    </source>
</evidence>
<dbReference type="GeneID" id="1729845"/>
<evidence type="ECO:0000313" key="1">
    <source>
        <dbReference type="EMBL" id="AEY76204.1"/>
    </source>
</evidence>
<organismHost>
    <name type="scientific">Lepidoptera</name>
    <name type="common">moths &amp; butterflies</name>
    <dbReference type="NCBI Taxonomy" id="7088"/>
</organismHost>